<dbReference type="EMBL" id="BKCJ010590286">
    <property type="protein sequence ID" value="GFB27262.1"/>
    <property type="molecule type" value="Genomic_DNA"/>
</dbReference>
<organism evidence="1">
    <name type="scientific">Tanacetum cinerariifolium</name>
    <name type="common">Dalmatian daisy</name>
    <name type="synonym">Chrysanthemum cinerariifolium</name>
    <dbReference type="NCBI Taxonomy" id="118510"/>
    <lineage>
        <taxon>Eukaryota</taxon>
        <taxon>Viridiplantae</taxon>
        <taxon>Streptophyta</taxon>
        <taxon>Embryophyta</taxon>
        <taxon>Tracheophyta</taxon>
        <taxon>Spermatophyta</taxon>
        <taxon>Magnoliopsida</taxon>
        <taxon>eudicotyledons</taxon>
        <taxon>Gunneridae</taxon>
        <taxon>Pentapetalae</taxon>
        <taxon>asterids</taxon>
        <taxon>campanulids</taxon>
        <taxon>Asterales</taxon>
        <taxon>Asteraceae</taxon>
        <taxon>Asteroideae</taxon>
        <taxon>Anthemideae</taxon>
        <taxon>Anthemidinae</taxon>
        <taxon>Tanacetum</taxon>
    </lineage>
</organism>
<feature type="non-terminal residue" evidence="1">
    <location>
        <position position="1"/>
    </location>
</feature>
<sequence length="50" mass="5631">DEDVTTIKAFMAITKDELTVGKTDIRSDECVEITMKRNGLLARSPRPTTY</sequence>
<reference evidence="1" key="1">
    <citation type="journal article" date="2019" name="Sci. Rep.">
        <title>Draft genome of Tanacetum cinerariifolium, the natural source of mosquito coil.</title>
        <authorList>
            <person name="Yamashiro T."/>
            <person name="Shiraishi A."/>
            <person name="Satake H."/>
            <person name="Nakayama K."/>
        </authorList>
    </citation>
    <scope>NUCLEOTIDE SEQUENCE</scope>
</reference>
<gene>
    <name evidence="1" type="ORF">Tci_699233</name>
</gene>
<dbReference type="AlphaFoldDB" id="A0A699L5R1"/>
<comment type="caution">
    <text evidence="1">The sequence shown here is derived from an EMBL/GenBank/DDBJ whole genome shotgun (WGS) entry which is preliminary data.</text>
</comment>
<name>A0A699L5R1_TANCI</name>
<protein>
    <submittedName>
        <fullName evidence="1">Uncharacterized protein</fullName>
    </submittedName>
</protein>
<accession>A0A699L5R1</accession>
<evidence type="ECO:0000313" key="1">
    <source>
        <dbReference type="EMBL" id="GFB27262.1"/>
    </source>
</evidence>
<proteinExistence type="predicted"/>